<dbReference type="PANTHER" id="PTHR34778:SF2">
    <property type="entry name" value="OS02G0580700 PROTEIN"/>
    <property type="match status" value="1"/>
</dbReference>
<sequence length="423" mass="48379">MDGGEKLAELKKAYTDVIFNMSKEAATRVMSSEKRAARYQHELKVGKEEALRMLMRLKQMMDFKTSQAEAASINQQKKIKVLEAQLEEAEDIVNDLRHELEKAQSELEQLRQDNLQNSNPPTNNGIYLYESGKKFHPISQEKIYDGTMMNPIERNLCSYIRNRDLPSVTVRHIEQGQYRSECAQRTRAFEKNLLDKVNDENNCGEQGQREKEEAEDTSKVAAFGAKPLSELEKKLLPDIIFRNLKSFSRKRKRAVRKRKIAMPLSVSYASDIVKGSDCLSKNIKTETGFHLGKEKSLGTETNDVEIEISREIIPQKDEGLKEKLVPLDDDEARFEDGLLANDLESNLCYIQPVTERVIKYTFQRKHKREAFRGSNVNGASETENETEAKQNGGQTVKQSKARLLKESSRESRRLAQVARQVCA</sequence>
<evidence type="ECO:0000313" key="3">
    <source>
        <dbReference type="EMBL" id="CAA0820819.1"/>
    </source>
</evidence>
<evidence type="ECO:0000313" key="4">
    <source>
        <dbReference type="Proteomes" id="UP001153555"/>
    </source>
</evidence>
<reference evidence="3" key="1">
    <citation type="submission" date="2019-12" db="EMBL/GenBank/DDBJ databases">
        <authorList>
            <person name="Scholes J."/>
        </authorList>
    </citation>
    <scope>NUCLEOTIDE SEQUENCE</scope>
</reference>
<dbReference type="AlphaFoldDB" id="A0A9N7N2I8"/>
<protein>
    <submittedName>
        <fullName evidence="3">Uncharacterized protein</fullName>
    </submittedName>
</protein>
<feature type="compositionally biased region" description="Polar residues" evidence="2">
    <location>
        <begin position="389"/>
        <end position="398"/>
    </location>
</feature>
<dbReference type="Proteomes" id="UP001153555">
    <property type="component" value="Unassembled WGS sequence"/>
</dbReference>
<name>A0A9N7N2I8_STRHE</name>
<evidence type="ECO:0000256" key="1">
    <source>
        <dbReference type="SAM" id="Coils"/>
    </source>
</evidence>
<dbReference type="EMBL" id="CACSLK010020742">
    <property type="protein sequence ID" value="CAA0820819.1"/>
    <property type="molecule type" value="Genomic_DNA"/>
</dbReference>
<dbReference type="PANTHER" id="PTHR34778">
    <property type="entry name" value="OS02G0580700 PROTEIN"/>
    <property type="match status" value="1"/>
</dbReference>
<evidence type="ECO:0000256" key="2">
    <source>
        <dbReference type="SAM" id="MobiDB-lite"/>
    </source>
</evidence>
<feature type="coiled-coil region" evidence="1">
    <location>
        <begin position="72"/>
        <end position="113"/>
    </location>
</feature>
<gene>
    <name evidence="3" type="ORF">SHERM_18821</name>
</gene>
<feature type="region of interest" description="Disordered" evidence="2">
    <location>
        <begin position="375"/>
        <end position="410"/>
    </location>
</feature>
<accession>A0A9N7N2I8</accession>
<keyword evidence="4" id="KW-1185">Reference proteome</keyword>
<comment type="caution">
    <text evidence="3">The sequence shown here is derived from an EMBL/GenBank/DDBJ whole genome shotgun (WGS) entry which is preliminary data.</text>
</comment>
<dbReference type="OrthoDB" id="657513at2759"/>
<organism evidence="3 4">
    <name type="scientific">Striga hermonthica</name>
    <name type="common">Purple witchweed</name>
    <name type="synonym">Buchnera hermonthica</name>
    <dbReference type="NCBI Taxonomy" id="68872"/>
    <lineage>
        <taxon>Eukaryota</taxon>
        <taxon>Viridiplantae</taxon>
        <taxon>Streptophyta</taxon>
        <taxon>Embryophyta</taxon>
        <taxon>Tracheophyta</taxon>
        <taxon>Spermatophyta</taxon>
        <taxon>Magnoliopsida</taxon>
        <taxon>eudicotyledons</taxon>
        <taxon>Gunneridae</taxon>
        <taxon>Pentapetalae</taxon>
        <taxon>asterids</taxon>
        <taxon>lamiids</taxon>
        <taxon>Lamiales</taxon>
        <taxon>Orobanchaceae</taxon>
        <taxon>Buchnereae</taxon>
        <taxon>Striga</taxon>
    </lineage>
</organism>
<keyword evidence="1" id="KW-0175">Coiled coil</keyword>
<proteinExistence type="predicted"/>